<reference evidence="2" key="1">
    <citation type="submission" date="2022-11" db="EMBL/GenBank/DDBJ databases">
        <authorList>
            <person name="Petersen C."/>
        </authorList>
    </citation>
    <scope>NUCLEOTIDE SEQUENCE</scope>
    <source>
        <strain evidence="2">IBT 19713</strain>
    </source>
</reference>
<dbReference type="PANTHER" id="PTHR47685">
    <property type="entry name" value="MAGNESIUM TRANSPORT PROTEIN CORA"/>
    <property type="match status" value="1"/>
</dbReference>
<dbReference type="AlphaFoldDB" id="A0A9W9N7X3"/>
<organism evidence="2 3">
    <name type="scientific">Penicillium chermesinum</name>
    <dbReference type="NCBI Taxonomy" id="63820"/>
    <lineage>
        <taxon>Eukaryota</taxon>
        <taxon>Fungi</taxon>
        <taxon>Dikarya</taxon>
        <taxon>Ascomycota</taxon>
        <taxon>Pezizomycotina</taxon>
        <taxon>Eurotiomycetes</taxon>
        <taxon>Eurotiomycetidae</taxon>
        <taxon>Eurotiales</taxon>
        <taxon>Aspergillaceae</taxon>
        <taxon>Penicillium</taxon>
    </lineage>
</organism>
<dbReference type="InterPro" id="IPR050829">
    <property type="entry name" value="CorA_MIT"/>
</dbReference>
<dbReference type="RefSeq" id="XP_058325402.1">
    <property type="nucleotide sequence ID" value="XM_058479879.1"/>
</dbReference>
<comment type="caution">
    <text evidence="2">The sequence shown here is derived from an EMBL/GenBank/DDBJ whole genome shotgun (WGS) entry which is preliminary data.</text>
</comment>
<protein>
    <submittedName>
        <fullName evidence="2">Ankyrin</fullName>
    </submittedName>
</protein>
<dbReference type="GeneID" id="83207183"/>
<evidence type="ECO:0000256" key="1">
    <source>
        <dbReference type="SAM" id="MobiDB-lite"/>
    </source>
</evidence>
<dbReference type="OrthoDB" id="4369791at2759"/>
<gene>
    <name evidence="2" type="ORF">N7468_010584</name>
</gene>
<proteinExistence type="predicted"/>
<name>A0A9W9N7X3_9EURO</name>
<sequence>MPYVFWTQWPLNMPGRSDTDLPQVSENQPTPRAPIVHNSLTLDQYYYVSLKDTAKRDRDQVLWRFMEVEKQRLRLEEERKLSGYKREATSRVERHYNEAQAEAMELKIEKVVGSTQILIVNQLWLWILDEKTIITSTTKEPEGIESSFFQRVLTTLRAQERSSWLSVEYVTELILSTATGMFNKKEIKFLDLKKSPLDVYRESILNVSLKSANPSDSRSRSLSRADTTAAKTTSYAKWDSLGGRNGTLQAKIRRAQLTQDLEKEPRIMQTEDKTEEKPPKQELGGSIWEQLKNWWNRKDTDSQKDSNPYHDIAREAELLREVKDISDELNMLKNLAEDQEGVWKQFWVPGTTPRTTYTYDTPSEIKGEIEEMIKEAEFVQQAIDTLLDLKQKQANITEAQYSRKQSDDTATQSDTVMVFTVVTILFVSCSDDCAIT</sequence>
<dbReference type="PANTHER" id="PTHR47685:SF1">
    <property type="entry name" value="MAGNESIUM TRANSPORT PROTEIN CORA"/>
    <property type="match status" value="1"/>
</dbReference>
<dbReference type="Proteomes" id="UP001150941">
    <property type="component" value="Unassembled WGS sequence"/>
</dbReference>
<feature type="compositionally biased region" description="Basic and acidic residues" evidence="1">
    <location>
        <begin position="260"/>
        <end position="280"/>
    </location>
</feature>
<accession>A0A9W9N7X3</accession>
<evidence type="ECO:0000313" key="3">
    <source>
        <dbReference type="Proteomes" id="UP001150941"/>
    </source>
</evidence>
<evidence type="ECO:0000313" key="2">
    <source>
        <dbReference type="EMBL" id="KAJ5214905.1"/>
    </source>
</evidence>
<dbReference type="EMBL" id="JAPQKS010000009">
    <property type="protein sequence ID" value="KAJ5214905.1"/>
    <property type="molecule type" value="Genomic_DNA"/>
</dbReference>
<feature type="region of interest" description="Disordered" evidence="1">
    <location>
        <begin position="259"/>
        <end position="283"/>
    </location>
</feature>
<reference evidence="2" key="2">
    <citation type="journal article" date="2023" name="IMA Fungus">
        <title>Comparative genomic study of the Penicillium genus elucidates a diverse pangenome and 15 lateral gene transfer events.</title>
        <authorList>
            <person name="Petersen C."/>
            <person name="Sorensen T."/>
            <person name="Nielsen M.R."/>
            <person name="Sondergaard T.E."/>
            <person name="Sorensen J.L."/>
            <person name="Fitzpatrick D.A."/>
            <person name="Frisvad J.C."/>
            <person name="Nielsen K.L."/>
        </authorList>
    </citation>
    <scope>NUCLEOTIDE SEQUENCE</scope>
    <source>
        <strain evidence="2">IBT 19713</strain>
    </source>
</reference>
<keyword evidence="3" id="KW-1185">Reference proteome</keyword>